<sequence length="63" mass="7458">MKKSPNSKELFADICQSHSIKSPHRIPQDVRTRWNSTFLQLTGVNRCRKAILEWQRDKKYGLD</sequence>
<keyword evidence="2" id="KW-1185">Reference proteome</keyword>
<accession>A0A0L0V6T6</accession>
<dbReference type="AlphaFoldDB" id="A0A0L0V6T6"/>
<comment type="caution">
    <text evidence="1">The sequence shown here is derived from an EMBL/GenBank/DDBJ whole genome shotgun (WGS) entry which is preliminary data.</text>
</comment>
<proteinExistence type="predicted"/>
<protein>
    <submittedName>
        <fullName evidence="1">Uncharacterized protein</fullName>
    </submittedName>
</protein>
<dbReference type="EMBL" id="AJIL01000107">
    <property type="protein sequence ID" value="KNE94911.1"/>
    <property type="molecule type" value="Genomic_DNA"/>
</dbReference>
<reference evidence="2" key="1">
    <citation type="submission" date="2014-03" db="EMBL/GenBank/DDBJ databases">
        <title>The Genome Sequence of Puccinia striiformis f. sp. tritici PST-78.</title>
        <authorList>
            <consortium name="The Broad Institute Genome Sequencing Platform"/>
            <person name="Cuomo C."/>
            <person name="Hulbert S."/>
            <person name="Chen X."/>
            <person name="Walker B."/>
            <person name="Young S.K."/>
            <person name="Zeng Q."/>
            <person name="Gargeya S."/>
            <person name="Fitzgerald M."/>
            <person name="Haas B."/>
            <person name="Abouelleil A."/>
            <person name="Alvarado L."/>
            <person name="Arachchi H.M."/>
            <person name="Berlin A.M."/>
            <person name="Chapman S.B."/>
            <person name="Goldberg J."/>
            <person name="Griggs A."/>
            <person name="Gujja S."/>
            <person name="Hansen M."/>
            <person name="Howarth C."/>
            <person name="Imamovic A."/>
            <person name="Larimer J."/>
            <person name="McCowan C."/>
            <person name="Montmayeur A."/>
            <person name="Murphy C."/>
            <person name="Neiman D."/>
            <person name="Pearson M."/>
            <person name="Priest M."/>
            <person name="Roberts A."/>
            <person name="Saif S."/>
            <person name="Shea T."/>
            <person name="Sisk P."/>
            <person name="Sykes S."/>
            <person name="Wortman J."/>
            <person name="Nusbaum C."/>
            <person name="Birren B."/>
        </authorList>
    </citation>
    <scope>NUCLEOTIDE SEQUENCE [LARGE SCALE GENOMIC DNA]</scope>
    <source>
        <strain evidence="2">race PST-78</strain>
    </source>
</reference>
<gene>
    <name evidence="1" type="ORF">PSTG_11808</name>
</gene>
<name>A0A0L0V6T6_9BASI</name>
<organism evidence="1 2">
    <name type="scientific">Puccinia striiformis f. sp. tritici PST-78</name>
    <dbReference type="NCBI Taxonomy" id="1165861"/>
    <lineage>
        <taxon>Eukaryota</taxon>
        <taxon>Fungi</taxon>
        <taxon>Dikarya</taxon>
        <taxon>Basidiomycota</taxon>
        <taxon>Pucciniomycotina</taxon>
        <taxon>Pucciniomycetes</taxon>
        <taxon>Pucciniales</taxon>
        <taxon>Pucciniaceae</taxon>
        <taxon>Puccinia</taxon>
    </lineage>
</organism>
<dbReference type="Proteomes" id="UP000054564">
    <property type="component" value="Unassembled WGS sequence"/>
</dbReference>
<evidence type="ECO:0000313" key="2">
    <source>
        <dbReference type="Proteomes" id="UP000054564"/>
    </source>
</evidence>
<evidence type="ECO:0000313" key="1">
    <source>
        <dbReference type="EMBL" id="KNE94911.1"/>
    </source>
</evidence>